<reference evidence="2 3" key="1">
    <citation type="journal article" date="2011" name="Science">
        <title>The ecoresponsive genome of Daphnia pulex.</title>
        <authorList>
            <person name="Colbourne J.K."/>
            <person name="Pfrender M.E."/>
            <person name="Gilbert D."/>
            <person name="Thomas W.K."/>
            <person name="Tucker A."/>
            <person name="Oakley T.H."/>
            <person name="Tokishita S."/>
            <person name="Aerts A."/>
            <person name="Arnold G.J."/>
            <person name="Basu M.K."/>
            <person name="Bauer D.J."/>
            <person name="Caceres C.E."/>
            <person name="Carmel L."/>
            <person name="Casola C."/>
            <person name="Choi J.H."/>
            <person name="Detter J.C."/>
            <person name="Dong Q."/>
            <person name="Dusheyko S."/>
            <person name="Eads B.D."/>
            <person name="Frohlich T."/>
            <person name="Geiler-Samerotte K.A."/>
            <person name="Gerlach D."/>
            <person name="Hatcher P."/>
            <person name="Jogdeo S."/>
            <person name="Krijgsveld J."/>
            <person name="Kriventseva E.V."/>
            <person name="Kultz D."/>
            <person name="Laforsch C."/>
            <person name="Lindquist E."/>
            <person name="Lopez J."/>
            <person name="Manak J.R."/>
            <person name="Muller J."/>
            <person name="Pangilinan J."/>
            <person name="Patwardhan R.P."/>
            <person name="Pitluck S."/>
            <person name="Pritham E.J."/>
            <person name="Rechtsteiner A."/>
            <person name="Rho M."/>
            <person name="Rogozin I.B."/>
            <person name="Sakarya O."/>
            <person name="Salamov A."/>
            <person name="Schaack S."/>
            <person name="Shapiro H."/>
            <person name="Shiga Y."/>
            <person name="Skalitzky C."/>
            <person name="Smith Z."/>
            <person name="Souvorov A."/>
            <person name="Sung W."/>
            <person name="Tang Z."/>
            <person name="Tsuchiya D."/>
            <person name="Tu H."/>
            <person name="Vos H."/>
            <person name="Wang M."/>
            <person name="Wolf Y.I."/>
            <person name="Yamagata H."/>
            <person name="Yamada T."/>
            <person name="Ye Y."/>
            <person name="Shaw J.R."/>
            <person name="Andrews J."/>
            <person name="Crease T.J."/>
            <person name="Tang H."/>
            <person name="Lucas S.M."/>
            <person name="Robertson H.M."/>
            <person name="Bork P."/>
            <person name="Koonin E.V."/>
            <person name="Zdobnov E.M."/>
            <person name="Grigoriev I.V."/>
            <person name="Lynch M."/>
            <person name="Boore J.L."/>
        </authorList>
    </citation>
    <scope>NUCLEOTIDE SEQUENCE [LARGE SCALE GENOMIC DNA]</scope>
</reference>
<dbReference type="AlphaFoldDB" id="E9GVJ1"/>
<keyword evidence="3" id="KW-1185">Reference proteome</keyword>
<name>E9GVJ1_DAPPU</name>
<organism evidence="2 3">
    <name type="scientific">Daphnia pulex</name>
    <name type="common">Water flea</name>
    <dbReference type="NCBI Taxonomy" id="6669"/>
    <lineage>
        <taxon>Eukaryota</taxon>
        <taxon>Metazoa</taxon>
        <taxon>Ecdysozoa</taxon>
        <taxon>Arthropoda</taxon>
        <taxon>Crustacea</taxon>
        <taxon>Branchiopoda</taxon>
        <taxon>Diplostraca</taxon>
        <taxon>Cladocera</taxon>
        <taxon>Anomopoda</taxon>
        <taxon>Daphniidae</taxon>
        <taxon>Daphnia</taxon>
    </lineage>
</organism>
<protein>
    <submittedName>
        <fullName evidence="2">Uncharacterized protein</fullName>
    </submittedName>
</protein>
<dbReference type="HOGENOM" id="CLU_1983811_0_0_1"/>
<accession>E9GVJ1</accession>
<feature type="chain" id="PRO_5003237485" evidence="1">
    <location>
        <begin position="21"/>
        <end position="126"/>
    </location>
</feature>
<feature type="signal peptide" evidence="1">
    <location>
        <begin position="1"/>
        <end position="20"/>
    </location>
</feature>
<dbReference type="EMBL" id="GL732568">
    <property type="protein sequence ID" value="EFX76521.1"/>
    <property type="molecule type" value="Genomic_DNA"/>
</dbReference>
<dbReference type="Proteomes" id="UP000000305">
    <property type="component" value="Unassembled WGS sequence"/>
</dbReference>
<evidence type="ECO:0000313" key="2">
    <source>
        <dbReference type="EMBL" id="EFX76521.1"/>
    </source>
</evidence>
<proteinExistence type="predicted"/>
<dbReference type="OrthoDB" id="6367503at2759"/>
<dbReference type="InParanoid" id="E9GVJ1"/>
<sequence>MSVALFSLLMLVLTPFIANARPTESLDSRDPREILMMVPQRSNSWVQPNSNDYAGFRQTNYGYNPFRPAVGQPPNEVESRIGFALLLLLLNGLDDRYASTQQPMPNPPMANFSFPVWPPLNRPRYQ</sequence>
<gene>
    <name evidence="2" type="ORF">DAPPUDRAFT_322308</name>
</gene>
<dbReference type="KEGG" id="dpx:DAPPUDRAFT_322308"/>
<evidence type="ECO:0000256" key="1">
    <source>
        <dbReference type="SAM" id="SignalP"/>
    </source>
</evidence>
<evidence type="ECO:0000313" key="3">
    <source>
        <dbReference type="Proteomes" id="UP000000305"/>
    </source>
</evidence>
<keyword evidence="1" id="KW-0732">Signal</keyword>